<keyword evidence="1" id="KW-0732">Signal</keyword>
<evidence type="ECO:0000313" key="2">
    <source>
        <dbReference type="EMBL" id="PZQ49381.1"/>
    </source>
</evidence>
<feature type="signal peptide" evidence="1">
    <location>
        <begin position="1"/>
        <end position="22"/>
    </location>
</feature>
<sequence>MKFSHILVVAGGLLAAATASFADDNSQTLGDRLANGTMTQAQFEQLIQFTGLTPEQAKSQTLGDVVSQRWQDD</sequence>
<gene>
    <name evidence="2" type="ORF">DI556_10940</name>
</gene>
<evidence type="ECO:0000256" key="1">
    <source>
        <dbReference type="SAM" id="SignalP"/>
    </source>
</evidence>
<evidence type="ECO:0000313" key="3">
    <source>
        <dbReference type="Proteomes" id="UP000249185"/>
    </source>
</evidence>
<protein>
    <submittedName>
        <fullName evidence="2">Uncharacterized protein</fullName>
    </submittedName>
</protein>
<comment type="caution">
    <text evidence="2">The sequence shown here is derived from an EMBL/GenBank/DDBJ whole genome shotgun (WGS) entry which is preliminary data.</text>
</comment>
<accession>A0A2W5N7B3</accession>
<name>A0A2W5N7B3_RHOSU</name>
<reference evidence="2 3" key="1">
    <citation type="submission" date="2017-08" db="EMBL/GenBank/DDBJ databases">
        <title>Infants hospitalized years apart are colonized by the same room-sourced microbial strains.</title>
        <authorList>
            <person name="Brooks B."/>
            <person name="Olm M.R."/>
            <person name="Firek B.A."/>
            <person name="Baker R."/>
            <person name="Thomas B.C."/>
            <person name="Morowitz M.J."/>
            <person name="Banfield J.F."/>
        </authorList>
    </citation>
    <scope>NUCLEOTIDE SEQUENCE [LARGE SCALE GENOMIC DNA]</scope>
    <source>
        <strain evidence="2">S2_005_002_R2_34</strain>
    </source>
</reference>
<dbReference type="AlphaFoldDB" id="A0A2W5N7B3"/>
<dbReference type="EMBL" id="QFPW01000007">
    <property type="protein sequence ID" value="PZQ49381.1"/>
    <property type="molecule type" value="Genomic_DNA"/>
</dbReference>
<dbReference type="Proteomes" id="UP000249185">
    <property type="component" value="Unassembled WGS sequence"/>
</dbReference>
<organism evidence="2 3">
    <name type="scientific">Rhodovulum sulfidophilum</name>
    <name type="common">Rhodobacter sulfidophilus</name>
    <dbReference type="NCBI Taxonomy" id="35806"/>
    <lineage>
        <taxon>Bacteria</taxon>
        <taxon>Pseudomonadati</taxon>
        <taxon>Pseudomonadota</taxon>
        <taxon>Alphaproteobacteria</taxon>
        <taxon>Rhodobacterales</taxon>
        <taxon>Paracoccaceae</taxon>
        <taxon>Rhodovulum</taxon>
    </lineage>
</organism>
<feature type="chain" id="PRO_5016035741" evidence="1">
    <location>
        <begin position="23"/>
        <end position="73"/>
    </location>
</feature>
<proteinExistence type="predicted"/>